<accession>W4R0X9</accession>
<reference evidence="1 2" key="1">
    <citation type="journal article" date="2014" name="Genome Announc.">
        <title>Draft Genome Sequences of Three Alkaliphilic Bacillus Strains, Bacillus wakoensis JCM 9140T, Bacillus akibai JCM 9157T, and Bacillus hemicellulosilyticus JCM 9152T.</title>
        <authorList>
            <person name="Yuki M."/>
            <person name="Oshima K."/>
            <person name="Suda W."/>
            <person name="Oshida Y."/>
            <person name="Kitamura K."/>
            <person name="Iida T."/>
            <person name="Hattori M."/>
            <person name="Ohkuma M."/>
        </authorList>
    </citation>
    <scope>NUCLEOTIDE SEQUENCE [LARGE SCALE GENOMIC DNA]</scope>
    <source>
        <strain evidence="1 2">JCM 9157</strain>
    </source>
</reference>
<dbReference type="AlphaFoldDB" id="W4R0X9"/>
<sequence length="93" mass="10862">MKKVNIIYRDRDEVLEEKEYELHLSGYQLDERHIAYKGNDHRIVIYRISGITKEGLIVEAADSEVYPTVIKIQNISGNIKINEKVRGFFKVPN</sequence>
<comment type="caution">
    <text evidence="1">The sequence shown here is derived from an EMBL/GenBank/DDBJ whole genome shotgun (WGS) entry which is preliminary data.</text>
</comment>
<dbReference type="EMBL" id="BAUV01000085">
    <property type="protein sequence ID" value="GAE37553.1"/>
    <property type="molecule type" value="Genomic_DNA"/>
</dbReference>
<proteinExistence type="predicted"/>
<keyword evidence="2" id="KW-1185">Reference proteome</keyword>
<evidence type="ECO:0000313" key="2">
    <source>
        <dbReference type="Proteomes" id="UP000018896"/>
    </source>
</evidence>
<organism evidence="1 2">
    <name type="scientific">Halalkalibacter akibai (strain ATCC 43226 / DSM 21942 / CIP 109018 / JCM 9157 / 1139)</name>
    <name type="common">Bacillus akibai</name>
    <dbReference type="NCBI Taxonomy" id="1236973"/>
    <lineage>
        <taxon>Bacteria</taxon>
        <taxon>Bacillati</taxon>
        <taxon>Bacillota</taxon>
        <taxon>Bacilli</taxon>
        <taxon>Bacillales</taxon>
        <taxon>Bacillaceae</taxon>
        <taxon>Halalkalibacter</taxon>
    </lineage>
</organism>
<dbReference type="RefSeq" id="WP_035668482.1">
    <property type="nucleotide sequence ID" value="NZ_BAUV01000085.1"/>
</dbReference>
<evidence type="ECO:0000313" key="1">
    <source>
        <dbReference type="EMBL" id="GAE37553.1"/>
    </source>
</evidence>
<dbReference type="Proteomes" id="UP000018896">
    <property type="component" value="Unassembled WGS sequence"/>
</dbReference>
<name>W4R0X9_HALA3</name>
<gene>
    <name evidence="1" type="ORF">JCM9157_4863</name>
</gene>
<protein>
    <submittedName>
        <fullName evidence="1">Uncharacterized protein</fullName>
    </submittedName>
</protein>